<reference evidence="7" key="1">
    <citation type="journal article" date="2023" name="Mol. Phylogenet. Evol.">
        <title>Genome-scale phylogeny and comparative genomics of the fungal order Sordariales.</title>
        <authorList>
            <person name="Hensen N."/>
            <person name="Bonometti L."/>
            <person name="Westerberg I."/>
            <person name="Brannstrom I.O."/>
            <person name="Guillou S."/>
            <person name="Cros-Aarteil S."/>
            <person name="Calhoun S."/>
            <person name="Haridas S."/>
            <person name="Kuo A."/>
            <person name="Mondo S."/>
            <person name="Pangilinan J."/>
            <person name="Riley R."/>
            <person name="LaButti K."/>
            <person name="Andreopoulos B."/>
            <person name="Lipzen A."/>
            <person name="Chen C."/>
            <person name="Yan M."/>
            <person name="Daum C."/>
            <person name="Ng V."/>
            <person name="Clum A."/>
            <person name="Steindorff A."/>
            <person name="Ohm R.A."/>
            <person name="Martin F."/>
            <person name="Silar P."/>
            <person name="Natvig D.O."/>
            <person name="Lalanne C."/>
            <person name="Gautier V."/>
            <person name="Ament-Velasquez S.L."/>
            <person name="Kruys A."/>
            <person name="Hutchinson M.I."/>
            <person name="Powell A.J."/>
            <person name="Barry K."/>
            <person name="Miller A.N."/>
            <person name="Grigoriev I.V."/>
            <person name="Debuchy R."/>
            <person name="Gladieux P."/>
            <person name="Hiltunen Thoren M."/>
            <person name="Johannesson H."/>
        </authorList>
    </citation>
    <scope>NUCLEOTIDE SEQUENCE</scope>
    <source>
        <strain evidence="7">CBS 990.96</strain>
    </source>
</reference>
<dbReference type="AlphaFoldDB" id="A0AAN7BSS9"/>
<dbReference type="GO" id="GO:0050660">
    <property type="term" value="F:flavin adenine dinucleotide binding"/>
    <property type="evidence" value="ECO:0007669"/>
    <property type="project" value="InterPro"/>
</dbReference>
<dbReference type="EMBL" id="MU865314">
    <property type="protein sequence ID" value="KAK4228865.1"/>
    <property type="molecule type" value="Genomic_DNA"/>
</dbReference>
<dbReference type="InterPro" id="IPR016169">
    <property type="entry name" value="FAD-bd_PCMH_sub2"/>
</dbReference>
<evidence type="ECO:0000256" key="4">
    <source>
        <dbReference type="ARBA" id="ARBA00022827"/>
    </source>
</evidence>
<evidence type="ECO:0000313" key="8">
    <source>
        <dbReference type="Proteomes" id="UP001301958"/>
    </source>
</evidence>
<dbReference type="Gene3D" id="3.30.465.10">
    <property type="match status" value="1"/>
</dbReference>
<keyword evidence="3" id="KW-0285">Flavoprotein</keyword>
<name>A0AAN7BSS9_9PEZI</name>
<protein>
    <recommendedName>
        <fullName evidence="6">Berberine/berberine-like domain-containing protein</fullName>
    </recommendedName>
</protein>
<reference evidence="7" key="2">
    <citation type="submission" date="2023-05" db="EMBL/GenBank/DDBJ databases">
        <authorList>
            <consortium name="Lawrence Berkeley National Laboratory"/>
            <person name="Steindorff A."/>
            <person name="Hensen N."/>
            <person name="Bonometti L."/>
            <person name="Westerberg I."/>
            <person name="Brannstrom I.O."/>
            <person name="Guillou S."/>
            <person name="Cros-Aarteil S."/>
            <person name="Calhoun S."/>
            <person name="Haridas S."/>
            <person name="Kuo A."/>
            <person name="Mondo S."/>
            <person name="Pangilinan J."/>
            <person name="Riley R."/>
            <person name="Labutti K."/>
            <person name="Andreopoulos B."/>
            <person name="Lipzen A."/>
            <person name="Chen C."/>
            <person name="Yanf M."/>
            <person name="Daum C."/>
            <person name="Ng V."/>
            <person name="Clum A."/>
            <person name="Ohm R."/>
            <person name="Martin F."/>
            <person name="Silar P."/>
            <person name="Natvig D."/>
            <person name="Lalanne C."/>
            <person name="Gautier V."/>
            <person name="Ament-Velasquez S.L."/>
            <person name="Kruys A."/>
            <person name="Hutchinson M.I."/>
            <person name="Powell A.J."/>
            <person name="Barry K."/>
            <person name="Miller A.N."/>
            <person name="Grigoriev I.V."/>
            <person name="Debuchy R."/>
            <person name="Gladieux P."/>
            <person name="Thoren M.H."/>
            <person name="Johannesson H."/>
        </authorList>
    </citation>
    <scope>NUCLEOTIDE SEQUENCE</scope>
    <source>
        <strain evidence="7">CBS 990.96</strain>
    </source>
</reference>
<evidence type="ECO:0000256" key="5">
    <source>
        <dbReference type="ARBA" id="ARBA00023002"/>
    </source>
</evidence>
<comment type="similarity">
    <text evidence="2">Belongs to the oxygen-dependent FAD-linked oxidoreductase family.</text>
</comment>
<evidence type="ECO:0000313" key="7">
    <source>
        <dbReference type="EMBL" id="KAK4228865.1"/>
    </source>
</evidence>
<evidence type="ECO:0000256" key="1">
    <source>
        <dbReference type="ARBA" id="ARBA00001974"/>
    </source>
</evidence>
<dbReference type="InterPro" id="IPR012951">
    <property type="entry name" value="BBE"/>
</dbReference>
<keyword evidence="4" id="KW-0274">FAD</keyword>
<feature type="domain" description="Berberine/berberine-like" evidence="6">
    <location>
        <begin position="291"/>
        <end position="336"/>
    </location>
</feature>
<dbReference type="PANTHER" id="PTHR42973">
    <property type="entry name" value="BINDING OXIDOREDUCTASE, PUTATIVE (AFU_ORTHOLOGUE AFUA_1G17690)-RELATED"/>
    <property type="match status" value="1"/>
</dbReference>
<keyword evidence="8" id="KW-1185">Reference proteome</keyword>
<dbReference type="PANTHER" id="PTHR42973:SF39">
    <property type="entry name" value="FAD-BINDING PCMH-TYPE DOMAIN-CONTAINING PROTEIN"/>
    <property type="match status" value="1"/>
</dbReference>
<organism evidence="7 8">
    <name type="scientific">Podospora fimiseda</name>
    <dbReference type="NCBI Taxonomy" id="252190"/>
    <lineage>
        <taxon>Eukaryota</taxon>
        <taxon>Fungi</taxon>
        <taxon>Dikarya</taxon>
        <taxon>Ascomycota</taxon>
        <taxon>Pezizomycotina</taxon>
        <taxon>Sordariomycetes</taxon>
        <taxon>Sordariomycetidae</taxon>
        <taxon>Sordariales</taxon>
        <taxon>Podosporaceae</taxon>
        <taxon>Podospora</taxon>
    </lineage>
</organism>
<gene>
    <name evidence="7" type="ORF">QBC38DRAFT_474089</name>
</gene>
<evidence type="ECO:0000259" key="6">
    <source>
        <dbReference type="Pfam" id="PF08031"/>
    </source>
</evidence>
<proteinExistence type="inferred from homology"/>
<keyword evidence="5" id="KW-0560">Oxidoreductase</keyword>
<accession>A0AAN7BSS9</accession>
<dbReference type="GO" id="GO:0016491">
    <property type="term" value="F:oxidoreductase activity"/>
    <property type="evidence" value="ECO:0007669"/>
    <property type="project" value="UniProtKB-KW"/>
</dbReference>
<comment type="caution">
    <text evidence="7">The sequence shown here is derived from an EMBL/GenBank/DDBJ whole genome shotgun (WGS) entry which is preliminary data.</text>
</comment>
<sequence>MGCDTLLEATLVTADGNKVAVTSKDDQKSDNGKLFWALCGAGGGNFGVVVEMKMKLQKLEGREVVAGLYVWAPKPDADAMKNFMSTMVDFYTAKWPTQTTIDSSWLCALDDAKSELKVRFPIYHNGDKAKFDATIDKHIKNRELAKQLKLRSAAEPSTRFLLETLVSQWSFENKSTLSSATGKFRIYTSVALDNNKTTIVGVTNLIRKEMAVFRDRFTGEDGLMQVTWIHAGGRANRGKNSTTTAFPWRTCVYHTYVMLEWKEKWLNADMEGFLKRMRTELRKFAIESRASFINFPDRGLKKGYEEAYFGVNTEALREIKEKWDPDNFFKWSQGVKLPKKSNNKPPRIMRAAPRIAPGEEGDAVATFSVFVVDRAVDEGKSEEEEEEQEKDEYIVDDMVLGAAAVRNKYEGGGVLSLLDLGF</sequence>
<dbReference type="Proteomes" id="UP001301958">
    <property type="component" value="Unassembled WGS sequence"/>
</dbReference>
<dbReference type="Pfam" id="PF08031">
    <property type="entry name" value="BBE"/>
    <property type="match status" value="1"/>
</dbReference>
<dbReference type="InterPro" id="IPR050416">
    <property type="entry name" value="FAD-linked_Oxidoreductase"/>
</dbReference>
<dbReference type="SUPFAM" id="SSF56176">
    <property type="entry name" value="FAD-binding/transporter-associated domain-like"/>
    <property type="match status" value="1"/>
</dbReference>
<evidence type="ECO:0000256" key="3">
    <source>
        <dbReference type="ARBA" id="ARBA00022630"/>
    </source>
</evidence>
<dbReference type="InterPro" id="IPR036318">
    <property type="entry name" value="FAD-bd_PCMH-like_sf"/>
</dbReference>
<comment type="cofactor">
    <cofactor evidence="1">
        <name>FAD</name>
        <dbReference type="ChEBI" id="CHEBI:57692"/>
    </cofactor>
</comment>
<dbReference type="Gene3D" id="3.40.462.20">
    <property type="match status" value="1"/>
</dbReference>
<evidence type="ECO:0000256" key="2">
    <source>
        <dbReference type="ARBA" id="ARBA00005466"/>
    </source>
</evidence>